<feature type="transmembrane region" description="Helical" evidence="6">
    <location>
        <begin position="106"/>
        <end position="130"/>
    </location>
</feature>
<keyword evidence="2 6" id="KW-0812">Transmembrane</keyword>
<keyword evidence="3 6" id="KW-1133">Transmembrane helix</keyword>
<accession>A0A450S926</accession>
<keyword evidence="4 6" id="KW-0472">Membrane</keyword>
<dbReference type="AlphaFoldDB" id="A0A450S926"/>
<dbReference type="InterPro" id="IPR001902">
    <property type="entry name" value="SLC26A/SulP_fam"/>
</dbReference>
<feature type="transmembrane region" description="Helical" evidence="6">
    <location>
        <begin position="250"/>
        <end position="270"/>
    </location>
</feature>
<reference evidence="8" key="1">
    <citation type="submission" date="2019-02" db="EMBL/GenBank/DDBJ databases">
        <authorList>
            <person name="Gruber-Vodicka R. H."/>
            <person name="Seah K. B. B."/>
        </authorList>
    </citation>
    <scope>NUCLEOTIDE SEQUENCE</scope>
    <source>
        <strain evidence="8">BECK_BZ106</strain>
    </source>
</reference>
<dbReference type="SUPFAM" id="SSF52091">
    <property type="entry name" value="SpoIIaa-like"/>
    <property type="match status" value="1"/>
</dbReference>
<comment type="subcellular location">
    <subcellularLocation>
        <location evidence="1">Membrane</location>
        <topology evidence="1">Multi-pass membrane protein</topology>
    </subcellularLocation>
</comment>
<feature type="transmembrane region" description="Helical" evidence="6">
    <location>
        <begin position="376"/>
        <end position="395"/>
    </location>
</feature>
<feature type="transmembrane region" description="Helical" evidence="6">
    <location>
        <begin position="432"/>
        <end position="460"/>
    </location>
</feature>
<dbReference type="EMBL" id="CAADFD010000004">
    <property type="protein sequence ID" value="VFJ48512.1"/>
    <property type="molecule type" value="Genomic_DNA"/>
</dbReference>
<feature type="transmembrane region" description="Helical" evidence="6">
    <location>
        <begin position="174"/>
        <end position="199"/>
    </location>
</feature>
<evidence type="ECO:0000256" key="1">
    <source>
        <dbReference type="ARBA" id="ARBA00004141"/>
    </source>
</evidence>
<evidence type="ECO:0000256" key="2">
    <source>
        <dbReference type="ARBA" id="ARBA00022692"/>
    </source>
</evidence>
<evidence type="ECO:0000256" key="6">
    <source>
        <dbReference type="SAM" id="Phobius"/>
    </source>
</evidence>
<evidence type="ECO:0000259" key="7">
    <source>
        <dbReference type="PROSITE" id="PS50801"/>
    </source>
</evidence>
<evidence type="ECO:0000256" key="5">
    <source>
        <dbReference type="SAM" id="MobiDB-lite"/>
    </source>
</evidence>
<feature type="region of interest" description="Disordered" evidence="5">
    <location>
        <begin position="626"/>
        <end position="650"/>
    </location>
</feature>
<feature type="transmembrane region" description="Helical" evidence="6">
    <location>
        <begin position="69"/>
        <end position="94"/>
    </location>
</feature>
<dbReference type="InterPro" id="IPR002645">
    <property type="entry name" value="STAS_dom"/>
</dbReference>
<feature type="transmembrane region" description="Helical" evidence="6">
    <location>
        <begin position="298"/>
        <end position="318"/>
    </location>
</feature>
<dbReference type="CDD" id="cd07042">
    <property type="entry name" value="STAS_SulP_like_sulfate_transporter"/>
    <property type="match status" value="1"/>
</dbReference>
<dbReference type="Gene3D" id="3.30.750.24">
    <property type="entry name" value="STAS domain"/>
    <property type="match status" value="1"/>
</dbReference>
<dbReference type="InterPro" id="IPR036513">
    <property type="entry name" value="STAS_dom_sf"/>
</dbReference>
<evidence type="ECO:0000256" key="4">
    <source>
        <dbReference type="ARBA" id="ARBA00023136"/>
    </source>
</evidence>
<dbReference type="Pfam" id="PF01740">
    <property type="entry name" value="STAS"/>
    <property type="match status" value="1"/>
</dbReference>
<dbReference type="Pfam" id="PF00916">
    <property type="entry name" value="Sulfate_transp"/>
    <property type="match status" value="1"/>
</dbReference>
<organism evidence="8">
    <name type="scientific">Candidatus Kentrum sp. FW</name>
    <dbReference type="NCBI Taxonomy" id="2126338"/>
    <lineage>
        <taxon>Bacteria</taxon>
        <taxon>Pseudomonadati</taxon>
        <taxon>Pseudomonadota</taxon>
        <taxon>Gammaproteobacteria</taxon>
        <taxon>Candidatus Kentrum</taxon>
    </lineage>
</organism>
<dbReference type="GO" id="GO:0055085">
    <property type="term" value="P:transmembrane transport"/>
    <property type="evidence" value="ECO:0007669"/>
    <property type="project" value="InterPro"/>
</dbReference>
<feature type="transmembrane region" description="Helical" evidence="6">
    <location>
        <begin position="401"/>
        <end position="420"/>
    </location>
</feature>
<sequence length="650" mass="70460">MRFKRFLSKLKDKSNEKLLYPVNFSTNTAHYLNFGLTMKHNPGFVSISRIFPFLIWWPKVNRKTVKLDLLAGISGALIALPQGIAFATIAGMPIQYGLYTGMVPAVIAALFGSSWHLVSGPTTAASIVMFSMLSVFAEPGSVHYISLALTLTFMVGIIQFGLGLTHMGTLVNFISHSVVVGFTTGAALLIAISQTGYFFGLDLPRSTHFYESVQAIILHLSDIDPTVTTVGVLTVASGLLCKRFLPQIPYMIPAMLVGGLVALLLGHWSAPDTSRIPMAGTIPASLPPLSMPNFSPEVIRQLAPAALVMTLFALTEAASIGRSLAARSGQNLNGNQEFIGQGLSNVVGSFFSAYVATGSFNRSGANYEAGAKTPMAAIFAGLFLIAVVIFAAPLGAYLPKAAMAGVLFLVAISLVDIHHIRGIIRTSRSETGVLFVTFICTLVLGLELAILSGIFLSLVVHLARVSHPPVIAQVPDPNHRHRILVANSELPECPQLKLVHIEGSLFFGAVHHVRESLHSIERDNPEQRHLAIMATGINFIDVTGAEMLAQEARGRQQRAGALYFIHAKSGLVTPLRKNDYLKLIGEKNFFPSKRVAIRTIISRLDPDICTSCTKRIFLECASFPYTSNSNQESPRSTYNEKNSMQTTDKR</sequence>
<name>A0A450S926_9GAMM</name>
<feature type="transmembrane region" description="Helical" evidence="6">
    <location>
        <begin position="142"/>
        <end position="162"/>
    </location>
</feature>
<dbReference type="PROSITE" id="PS50801">
    <property type="entry name" value="STAS"/>
    <property type="match status" value="1"/>
</dbReference>
<proteinExistence type="predicted"/>
<evidence type="ECO:0000256" key="3">
    <source>
        <dbReference type="ARBA" id="ARBA00022989"/>
    </source>
</evidence>
<dbReference type="GO" id="GO:0016020">
    <property type="term" value="C:membrane"/>
    <property type="evidence" value="ECO:0007669"/>
    <property type="project" value="UniProtKB-SubCell"/>
</dbReference>
<feature type="domain" description="STAS" evidence="7">
    <location>
        <begin position="486"/>
        <end position="600"/>
    </location>
</feature>
<protein>
    <submittedName>
        <fullName evidence="8">Sulfate permease, SulP family</fullName>
    </submittedName>
</protein>
<evidence type="ECO:0000313" key="8">
    <source>
        <dbReference type="EMBL" id="VFJ48512.1"/>
    </source>
</evidence>
<dbReference type="InterPro" id="IPR011547">
    <property type="entry name" value="SLC26A/SulP_dom"/>
</dbReference>
<dbReference type="PANTHER" id="PTHR11814">
    <property type="entry name" value="SULFATE TRANSPORTER"/>
    <property type="match status" value="1"/>
</dbReference>
<gene>
    <name evidence="8" type="ORF">BECKFW1821B_GA0114236_10045</name>
</gene>